<reference evidence="2 3" key="1">
    <citation type="submission" date="2018-07" db="EMBL/GenBank/DDBJ databases">
        <title>Genomic Encyclopedia of Type Strains, Phase IV (KMG-IV): sequencing the most valuable type-strain genomes for metagenomic binning, comparative biology and taxonomic classification.</title>
        <authorList>
            <person name="Goeker M."/>
        </authorList>
    </citation>
    <scope>NUCLEOTIDE SEQUENCE [LARGE SCALE GENOMIC DNA]</scope>
    <source>
        <strain evidence="2 3">DSM 44290</strain>
    </source>
</reference>
<feature type="domain" description="DUF1990" evidence="1">
    <location>
        <begin position="10"/>
        <end position="165"/>
    </location>
</feature>
<dbReference type="InterPro" id="IPR014457">
    <property type="entry name" value="UCP010260"/>
</dbReference>
<dbReference type="STRING" id="1210086.GCA_001613105_03168"/>
<dbReference type="PANTHER" id="PTHR34202:SF1">
    <property type="entry name" value="UPF0548 PROTEIN"/>
    <property type="match status" value="1"/>
</dbReference>
<proteinExistence type="predicted"/>
<dbReference type="AlphaFoldDB" id="A0A370I3H2"/>
<sequence length="178" mass="19478">MSDQTEPPYSYAEVGATAHEFPPGYHHFRLRRHIGSGRTLFESAATQILTYRMQQGTGIFRHASTPVAAPGTNLTVRLGLGPLGITAPCRIVYVVDEPDRRGFAYGTLPGHPEIGEELFAVEYDPADDSVHGVVAAFSRPGTWYARLGGPVVELIQHHFAKKYIDTIRPTESSITASD</sequence>
<gene>
    <name evidence="2" type="ORF">DFR76_107508</name>
</gene>
<keyword evidence="3" id="KW-1185">Reference proteome</keyword>
<organism evidence="2 3">
    <name type="scientific">Nocardia pseudobrasiliensis</name>
    <dbReference type="NCBI Taxonomy" id="45979"/>
    <lineage>
        <taxon>Bacteria</taxon>
        <taxon>Bacillati</taxon>
        <taxon>Actinomycetota</taxon>
        <taxon>Actinomycetes</taxon>
        <taxon>Mycobacteriales</taxon>
        <taxon>Nocardiaceae</taxon>
        <taxon>Nocardia</taxon>
    </lineage>
</organism>
<dbReference type="RefSeq" id="WP_067998251.1">
    <property type="nucleotide sequence ID" value="NZ_QQBC01000007.1"/>
</dbReference>
<name>A0A370I3H2_9NOCA</name>
<dbReference type="Pfam" id="PF09348">
    <property type="entry name" value="DUF1990"/>
    <property type="match status" value="1"/>
</dbReference>
<dbReference type="EMBL" id="QQBC01000007">
    <property type="protein sequence ID" value="RDI65130.1"/>
    <property type="molecule type" value="Genomic_DNA"/>
</dbReference>
<dbReference type="Proteomes" id="UP000254869">
    <property type="component" value="Unassembled WGS sequence"/>
</dbReference>
<comment type="caution">
    <text evidence="2">The sequence shown here is derived from an EMBL/GenBank/DDBJ whole genome shotgun (WGS) entry which is preliminary data.</text>
</comment>
<evidence type="ECO:0000313" key="3">
    <source>
        <dbReference type="Proteomes" id="UP000254869"/>
    </source>
</evidence>
<dbReference type="InterPro" id="IPR018960">
    <property type="entry name" value="DUF1990"/>
</dbReference>
<protein>
    <submittedName>
        <fullName evidence="2">Uncharacterized protein (UPF0548 family)</fullName>
    </submittedName>
</protein>
<evidence type="ECO:0000259" key="1">
    <source>
        <dbReference type="Pfam" id="PF09348"/>
    </source>
</evidence>
<accession>A0A370I3H2</accession>
<dbReference type="PIRSF" id="PIRSF010260">
    <property type="entry name" value="UCP010260"/>
    <property type="match status" value="1"/>
</dbReference>
<dbReference type="PANTHER" id="PTHR34202">
    <property type="entry name" value="UPF0548 PROTEIN"/>
    <property type="match status" value="1"/>
</dbReference>
<evidence type="ECO:0000313" key="2">
    <source>
        <dbReference type="EMBL" id="RDI65130.1"/>
    </source>
</evidence>